<keyword evidence="4" id="KW-0274">FAD</keyword>
<dbReference type="InterPro" id="IPR006076">
    <property type="entry name" value="FAD-dep_OxRdtase"/>
</dbReference>
<dbReference type="InterPro" id="IPR023209">
    <property type="entry name" value="DAO"/>
</dbReference>
<dbReference type="SUPFAM" id="SSF51971">
    <property type="entry name" value="Nucleotide-binding domain"/>
    <property type="match status" value="1"/>
</dbReference>
<evidence type="ECO:0000256" key="3">
    <source>
        <dbReference type="ARBA" id="ARBA00022630"/>
    </source>
</evidence>
<name>A0ABP0VHY3_9BRYO</name>
<proteinExistence type="inferred from homology"/>
<dbReference type="Proteomes" id="UP001497444">
    <property type="component" value="Unassembled WGS sequence"/>
</dbReference>
<evidence type="ECO:0000256" key="2">
    <source>
        <dbReference type="ARBA" id="ARBA00006730"/>
    </source>
</evidence>
<dbReference type="SUPFAM" id="SSF54373">
    <property type="entry name" value="FAD-linked reductases, C-terminal domain"/>
    <property type="match status" value="1"/>
</dbReference>
<comment type="caution">
    <text evidence="7">The sequence shown here is derived from an EMBL/GenBank/DDBJ whole genome shotgun (WGS) entry which is preliminary data.</text>
</comment>
<dbReference type="Gene3D" id="3.30.9.10">
    <property type="entry name" value="D-Amino Acid Oxidase, subunit A, domain 2"/>
    <property type="match status" value="1"/>
</dbReference>
<dbReference type="Pfam" id="PF01266">
    <property type="entry name" value="DAO"/>
    <property type="match status" value="1"/>
</dbReference>
<comment type="cofactor">
    <cofactor evidence="1">
        <name>FAD</name>
        <dbReference type="ChEBI" id="CHEBI:57692"/>
    </cofactor>
</comment>
<evidence type="ECO:0000313" key="8">
    <source>
        <dbReference type="Proteomes" id="UP001497444"/>
    </source>
</evidence>
<accession>A0ABP0VHY3</accession>
<dbReference type="Gene3D" id="3.40.50.720">
    <property type="entry name" value="NAD(P)-binding Rossmann-like Domain"/>
    <property type="match status" value="1"/>
</dbReference>
<evidence type="ECO:0000256" key="4">
    <source>
        <dbReference type="ARBA" id="ARBA00022827"/>
    </source>
</evidence>
<dbReference type="PANTHER" id="PTHR11530:SF11">
    <property type="entry name" value="D-ASPARTATE OXIDASE"/>
    <property type="match status" value="1"/>
</dbReference>
<gene>
    <name evidence="7" type="ORF">CSSPJE1EN1_LOCUS29410</name>
</gene>
<dbReference type="InterPro" id="IPR006181">
    <property type="entry name" value="D-amino_acid_oxidase_CS"/>
</dbReference>
<organism evidence="7 8">
    <name type="scientific">Sphagnum jensenii</name>
    <dbReference type="NCBI Taxonomy" id="128206"/>
    <lineage>
        <taxon>Eukaryota</taxon>
        <taxon>Viridiplantae</taxon>
        <taxon>Streptophyta</taxon>
        <taxon>Embryophyta</taxon>
        <taxon>Bryophyta</taxon>
        <taxon>Sphagnophytina</taxon>
        <taxon>Sphagnopsida</taxon>
        <taxon>Sphagnales</taxon>
        <taxon>Sphagnaceae</taxon>
        <taxon>Sphagnum</taxon>
    </lineage>
</organism>
<evidence type="ECO:0000313" key="7">
    <source>
        <dbReference type="EMBL" id="CAK9254032.1"/>
    </source>
</evidence>
<feature type="domain" description="FAD dependent oxidoreductase" evidence="6">
    <location>
        <begin position="64"/>
        <end position="272"/>
    </location>
</feature>
<keyword evidence="8" id="KW-1185">Reference proteome</keyword>
<protein>
    <recommendedName>
        <fullName evidence="6">FAD dependent oxidoreductase domain-containing protein</fullName>
    </recommendedName>
</protein>
<sequence>LCLPYLPGDASLTLITRWFADMMSHLNQIHWSPDAERAGVSLLSAYILFEEETFEPSFFADALVNYRNLTKKELSMFPPIYKSGVFITSYLAEGKKYLPYLLNKFKELGGKVIQKRVNDLKELVGQYDIVVNCTGVEAFNLVNDNKVKPVRGQVFRVSAPWIKHAVMTANHYILLNSDSVVLGGTKQVGDWNREVNPEDSKNIMDNCCDIYPSLRSAQIIREWVGLRPGREETRIETEVINPNGFRDKLYVVHNYGHGGSGVTLFWGCAQEVLVLVNDIIDRLKVNKLSKL</sequence>
<dbReference type="PIRSF" id="PIRSF000189">
    <property type="entry name" value="D-aa_oxidase"/>
    <property type="match status" value="1"/>
</dbReference>
<dbReference type="PANTHER" id="PTHR11530">
    <property type="entry name" value="D-AMINO ACID OXIDASE"/>
    <property type="match status" value="1"/>
</dbReference>
<reference evidence="7" key="1">
    <citation type="submission" date="2024-02" db="EMBL/GenBank/DDBJ databases">
        <authorList>
            <consortium name="ELIXIR-Norway"/>
            <consortium name="Elixir Norway"/>
        </authorList>
    </citation>
    <scope>NUCLEOTIDE SEQUENCE</scope>
</reference>
<evidence type="ECO:0000256" key="5">
    <source>
        <dbReference type="ARBA" id="ARBA00023002"/>
    </source>
</evidence>
<comment type="similarity">
    <text evidence="2">Belongs to the DAMOX/DASOX family.</text>
</comment>
<dbReference type="PROSITE" id="PS00677">
    <property type="entry name" value="DAO"/>
    <property type="match status" value="1"/>
</dbReference>
<evidence type="ECO:0000256" key="1">
    <source>
        <dbReference type="ARBA" id="ARBA00001974"/>
    </source>
</evidence>
<keyword evidence="3" id="KW-0285">Flavoprotein</keyword>
<dbReference type="EMBL" id="CAXAQS010000968">
    <property type="protein sequence ID" value="CAK9254032.1"/>
    <property type="molecule type" value="Genomic_DNA"/>
</dbReference>
<feature type="non-terminal residue" evidence="7">
    <location>
        <position position="1"/>
    </location>
</feature>
<evidence type="ECO:0000259" key="6">
    <source>
        <dbReference type="Pfam" id="PF01266"/>
    </source>
</evidence>
<keyword evidence="5" id="KW-0560">Oxidoreductase</keyword>